<dbReference type="InterPro" id="IPR029044">
    <property type="entry name" value="Nucleotide-diphossugar_trans"/>
</dbReference>
<feature type="transmembrane region" description="Helical" evidence="1">
    <location>
        <begin position="294"/>
        <end position="318"/>
    </location>
</feature>
<organism evidence="3 4">
    <name type="scientific">Kolteria novifilia</name>
    <dbReference type="NCBI Taxonomy" id="2527975"/>
    <lineage>
        <taxon>Bacteria</taxon>
        <taxon>Pseudomonadati</taxon>
        <taxon>Planctomycetota</taxon>
        <taxon>Planctomycetia</taxon>
        <taxon>Kolteriales</taxon>
        <taxon>Kolteriaceae</taxon>
        <taxon>Kolteria</taxon>
    </lineage>
</organism>
<evidence type="ECO:0000256" key="1">
    <source>
        <dbReference type="SAM" id="Phobius"/>
    </source>
</evidence>
<dbReference type="AlphaFoldDB" id="A0A518BA72"/>
<keyword evidence="3" id="KW-0328">Glycosyltransferase</keyword>
<protein>
    <submittedName>
        <fullName evidence="3">4,4'-diaponeurosporenoate glycosyltransferase</fullName>
        <ecNumber evidence="3">2.4.1.-</ecNumber>
    </submittedName>
</protein>
<proteinExistence type="predicted"/>
<keyword evidence="4" id="KW-1185">Reference proteome</keyword>
<gene>
    <name evidence="3" type="primary">crtQ_1</name>
    <name evidence="3" type="ORF">Pan216_47180</name>
</gene>
<keyword evidence="3" id="KW-0808">Transferase</keyword>
<dbReference type="CDD" id="cd06423">
    <property type="entry name" value="CESA_like"/>
    <property type="match status" value="1"/>
</dbReference>
<accession>A0A518BA72</accession>
<dbReference type="PANTHER" id="PTHR43646">
    <property type="entry name" value="GLYCOSYLTRANSFERASE"/>
    <property type="match status" value="1"/>
</dbReference>
<dbReference type="RefSeq" id="WP_145261605.1">
    <property type="nucleotide sequence ID" value="NZ_CP036279.1"/>
</dbReference>
<sequence length="401" mass="44873">MPIWEIVVLSLYGLVVLATFLNHFALTAVLKRTLFFKPAAEPVEDREVPLVSIIVPAKDEEATIAQCLESLLGQDYPNLEIFVVDDRSDDRTAEIVRSFVERDERIHLEQVTELPPGWTGKTHALDQCQRRATGEYLLFVDADTRLQSSCVRVTVNEAIASDAAMVSMMPSMDSRTFWERVIQPVAGWCLMLLFPLPKINDPEQLDYGFANGQYILVRRDAYDQIGGHEAVKDKFVEDIHLGRRIRRAGLGLRVALGPELLTVRMYPSLSAILRGWSRIFYSAVDGRPGKMYGLLSLLSIFSGLSYVMLIGCGTLALLGYSCPFLWTMLGLGAAHQLFQSALAARVYGLSHSDRRYLVFRILAVGAMYVIGYRTIKMCKTGEVTWRGTTYGKELDQTSATA</sequence>
<dbReference type="Gene3D" id="3.90.550.10">
    <property type="entry name" value="Spore Coat Polysaccharide Biosynthesis Protein SpsA, Chain A"/>
    <property type="match status" value="1"/>
</dbReference>
<evidence type="ECO:0000259" key="2">
    <source>
        <dbReference type="Pfam" id="PF00535"/>
    </source>
</evidence>
<dbReference type="GO" id="GO:0016757">
    <property type="term" value="F:glycosyltransferase activity"/>
    <property type="evidence" value="ECO:0007669"/>
    <property type="project" value="UniProtKB-KW"/>
</dbReference>
<evidence type="ECO:0000313" key="3">
    <source>
        <dbReference type="EMBL" id="QDU63837.1"/>
    </source>
</evidence>
<keyword evidence="1" id="KW-0812">Transmembrane</keyword>
<keyword evidence="1" id="KW-1133">Transmembrane helix</keyword>
<dbReference type="SUPFAM" id="SSF53448">
    <property type="entry name" value="Nucleotide-diphospho-sugar transferases"/>
    <property type="match status" value="1"/>
</dbReference>
<feature type="transmembrane region" description="Helical" evidence="1">
    <location>
        <begin position="6"/>
        <end position="30"/>
    </location>
</feature>
<feature type="transmembrane region" description="Helical" evidence="1">
    <location>
        <begin position="356"/>
        <end position="375"/>
    </location>
</feature>
<reference evidence="3 4" key="1">
    <citation type="submission" date="2019-02" db="EMBL/GenBank/DDBJ databases">
        <title>Deep-cultivation of Planctomycetes and their phenomic and genomic characterization uncovers novel biology.</title>
        <authorList>
            <person name="Wiegand S."/>
            <person name="Jogler M."/>
            <person name="Boedeker C."/>
            <person name="Pinto D."/>
            <person name="Vollmers J."/>
            <person name="Rivas-Marin E."/>
            <person name="Kohn T."/>
            <person name="Peeters S.H."/>
            <person name="Heuer A."/>
            <person name="Rast P."/>
            <person name="Oberbeckmann S."/>
            <person name="Bunk B."/>
            <person name="Jeske O."/>
            <person name="Meyerdierks A."/>
            <person name="Storesund J.E."/>
            <person name="Kallscheuer N."/>
            <person name="Luecker S."/>
            <person name="Lage O.M."/>
            <person name="Pohl T."/>
            <person name="Merkel B.J."/>
            <person name="Hornburger P."/>
            <person name="Mueller R.-W."/>
            <person name="Bruemmer F."/>
            <person name="Labrenz M."/>
            <person name="Spormann A.M."/>
            <person name="Op den Camp H."/>
            <person name="Overmann J."/>
            <person name="Amann R."/>
            <person name="Jetten M.S.M."/>
            <person name="Mascher T."/>
            <person name="Medema M.H."/>
            <person name="Devos D.P."/>
            <person name="Kaster A.-K."/>
            <person name="Ovreas L."/>
            <person name="Rohde M."/>
            <person name="Galperin M.Y."/>
            <person name="Jogler C."/>
        </authorList>
    </citation>
    <scope>NUCLEOTIDE SEQUENCE [LARGE SCALE GENOMIC DNA]</scope>
    <source>
        <strain evidence="3 4">Pan216</strain>
    </source>
</reference>
<dbReference type="EMBL" id="CP036279">
    <property type="protein sequence ID" value="QDU63837.1"/>
    <property type="molecule type" value="Genomic_DNA"/>
</dbReference>
<dbReference type="InterPro" id="IPR001173">
    <property type="entry name" value="Glyco_trans_2-like"/>
</dbReference>
<dbReference type="Pfam" id="PF00535">
    <property type="entry name" value="Glycos_transf_2"/>
    <property type="match status" value="1"/>
</dbReference>
<dbReference type="EC" id="2.4.1.-" evidence="3"/>
<dbReference type="OrthoDB" id="9806525at2"/>
<dbReference type="KEGG" id="knv:Pan216_47180"/>
<name>A0A518BA72_9BACT</name>
<dbReference type="PANTHER" id="PTHR43646:SF3">
    <property type="entry name" value="SLR1566 PROTEIN"/>
    <property type="match status" value="1"/>
</dbReference>
<feature type="transmembrane region" description="Helical" evidence="1">
    <location>
        <begin position="324"/>
        <end position="344"/>
    </location>
</feature>
<feature type="domain" description="Glycosyltransferase 2-like" evidence="2">
    <location>
        <begin position="52"/>
        <end position="225"/>
    </location>
</feature>
<dbReference type="Proteomes" id="UP000317093">
    <property type="component" value="Chromosome"/>
</dbReference>
<keyword evidence="1" id="KW-0472">Membrane</keyword>
<evidence type="ECO:0000313" key="4">
    <source>
        <dbReference type="Proteomes" id="UP000317093"/>
    </source>
</evidence>